<keyword evidence="2" id="KW-0963">Cytoplasm</keyword>
<dbReference type="STRING" id="1194695.A0A5D3CXE3"/>
<gene>
    <name evidence="7" type="ORF">E5676_scaffold209G00600</name>
    <name evidence="6" type="ORF">E6C27_scaffold171G007060</name>
</gene>
<comment type="caution">
    <text evidence="7">The sequence shown here is derived from an EMBL/GenBank/DDBJ whole genome shotgun (WGS) entry which is preliminary data.</text>
</comment>
<keyword evidence="3" id="KW-0106">Calcium</keyword>
<dbReference type="Proteomes" id="UP000321393">
    <property type="component" value="Unassembled WGS sequence"/>
</dbReference>
<dbReference type="Gene3D" id="1.10.238.10">
    <property type="entry name" value="EF-hand"/>
    <property type="match status" value="1"/>
</dbReference>
<dbReference type="InterPro" id="IPR002048">
    <property type="entry name" value="EF_hand_dom"/>
</dbReference>
<dbReference type="PROSITE" id="PS00018">
    <property type="entry name" value="EF_HAND_1"/>
    <property type="match status" value="2"/>
</dbReference>
<dbReference type="AlphaFoldDB" id="A0A5D3CXE3"/>
<proteinExistence type="predicted"/>
<evidence type="ECO:0000313" key="9">
    <source>
        <dbReference type="Proteomes" id="UP000321947"/>
    </source>
</evidence>
<evidence type="ECO:0000256" key="3">
    <source>
        <dbReference type="ARBA" id="ARBA00022837"/>
    </source>
</evidence>
<dbReference type="PANTHER" id="PTHR12085">
    <property type="entry name" value="SERINE/THREONINE-PROTEIN PHOSPHATASE 2A REGULATORY SUBUNIT B'' SUBUNIT GAMMA"/>
    <property type="match status" value="1"/>
</dbReference>
<evidence type="ECO:0000259" key="5">
    <source>
        <dbReference type="PROSITE" id="PS50222"/>
    </source>
</evidence>
<reference evidence="8 9" key="1">
    <citation type="submission" date="2019-08" db="EMBL/GenBank/DDBJ databases">
        <title>Draft genome sequences of two oriental melons (Cucumis melo L. var makuwa).</title>
        <authorList>
            <person name="Kwon S.-Y."/>
        </authorList>
    </citation>
    <scope>NUCLEOTIDE SEQUENCE [LARGE SCALE GENOMIC DNA]</scope>
    <source>
        <strain evidence="9">cv. Chang Bougi</strain>
        <strain evidence="8">cv. SW 3</strain>
        <tissue evidence="7">Leaf</tissue>
    </source>
</reference>
<feature type="region of interest" description="Disordered" evidence="4">
    <location>
        <begin position="1"/>
        <end position="20"/>
    </location>
</feature>
<dbReference type="Proteomes" id="UP000321947">
    <property type="component" value="Unassembled WGS sequence"/>
</dbReference>
<evidence type="ECO:0000256" key="2">
    <source>
        <dbReference type="ARBA" id="ARBA00022490"/>
    </source>
</evidence>
<evidence type="ECO:0000313" key="6">
    <source>
        <dbReference type="EMBL" id="KAA0049456.1"/>
    </source>
</evidence>
<dbReference type="PROSITE" id="PS50222">
    <property type="entry name" value="EF_HAND_2"/>
    <property type="match status" value="1"/>
</dbReference>
<dbReference type="GO" id="GO:0005737">
    <property type="term" value="C:cytoplasm"/>
    <property type="evidence" value="ECO:0007669"/>
    <property type="project" value="UniProtKB-SubCell"/>
</dbReference>
<protein>
    <submittedName>
        <fullName evidence="6 7">Serine/threonine-protein phosphatase 2A regulatory subunit B'' subunit TON2</fullName>
    </submittedName>
</protein>
<dbReference type="GO" id="GO:0035303">
    <property type="term" value="P:regulation of dephosphorylation"/>
    <property type="evidence" value="ECO:0007669"/>
    <property type="project" value="InterPro"/>
</dbReference>
<accession>A0A5D3CXE3</accession>
<dbReference type="InterPro" id="IPR039865">
    <property type="entry name" value="PPP2R3C"/>
</dbReference>
<name>A0A5D3CXE3_CUCMM</name>
<dbReference type="FunFam" id="1.10.238.10:FF:000129">
    <property type="entry name" value="Serine/threonine-protein phosphatase 2A regulatory subunit B'' subunit gamma"/>
    <property type="match status" value="1"/>
</dbReference>
<evidence type="ECO:0000256" key="1">
    <source>
        <dbReference type="ARBA" id="ARBA00004496"/>
    </source>
</evidence>
<comment type="subcellular location">
    <subcellularLocation>
        <location evidence="1">Cytoplasm</location>
    </subcellularLocation>
</comment>
<evidence type="ECO:0000313" key="8">
    <source>
        <dbReference type="Proteomes" id="UP000321393"/>
    </source>
</evidence>
<sequence>MYSGSSDGEGHDPPQRKIPPASSMLWVRNLRRFIGTGTGLGSEALMGSYFSPSSCFQLIFSFLARSSTLFRKYLRLNFLNFLAGIILEILDYDLKPEEGSISHRVQRLAKYRFLRKQSDLLLNADDLDAMWVCLRENCVIDDATGAEKMNYEDFCHIASVCAEQIGPKCRRFFSPSNFMKFEKDESGRIAILPFYLYVMRTVSLTQARIDMSELDEDSDGFLQPHEMEGYIRGLIPNLAQLRDIPASFVQTYCRIAARKFFFFCDPARRGKACIKKVLLSNCLQELMELHQESEEEVTDTEQAENWFSLTSAQRICDMFLALDKDMNGTLSKQELREYADGTLTEIFIERVFDEHVRRSKGGGNTREMDFDSFLDFVLALENKDTPEGLTYLFRCLDLHGRGYLTTVDIHTLFRDVHQKWIEGGNYELCIEDVRDEIWDMVKPVDPLKITSTDLLNCKQGGTVASMLIDVRGFWAHDNRENLLQEEEEPEEE</sequence>
<dbReference type="PANTHER" id="PTHR12085:SF3">
    <property type="entry name" value="SERINE_THREONINE-PROTEIN PHOSPHATASE 2A REGULATORY SUBUNIT B'' SUBUNIT GAMMA"/>
    <property type="match status" value="1"/>
</dbReference>
<dbReference type="InterPro" id="IPR018247">
    <property type="entry name" value="EF_Hand_1_Ca_BS"/>
</dbReference>
<dbReference type="EMBL" id="SSTE01012362">
    <property type="protein sequence ID" value="KAA0049456.1"/>
    <property type="molecule type" value="Genomic_DNA"/>
</dbReference>
<dbReference type="GO" id="GO:0030865">
    <property type="term" value="P:cortical cytoskeleton organization"/>
    <property type="evidence" value="ECO:0007669"/>
    <property type="project" value="TreeGrafter"/>
</dbReference>
<dbReference type="GO" id="GO:0000226">
    <property type="term" value="P:microtubule cytoskeleton organization"/>
    <property type="evidence" value="ECO:0007669"/>
    <property type="project" value="TreeGrafter"/>
</dbReference>
<evidence type="ECO:0000313" key="7">
    <source>
        <dbReference type="EMBL" id="TYK16135.1"/>
    </source>
</evidence>
<dbReference type="GO" id="GO:0005819">
    <property type="term" value="C:spindle"/>
    <property type="evidence" value="ECO:0007669"/>
    <property type="project" value="TreeGrafter"/>
</dbReference>
<evidence type="ECO:0000256" key="4">
    <source>
        <dbReference type="SAM" id="MobiDB-lite"/>
    </source>
</evidence>
<dbReference type="SUPFAM" id="SSF47473">
    <property type="entry name" value="EF-hand"/>
    <property type="match status" value="2"/>
</dbReference>
<dbReference type="CDD" id="cd21505">
    <property type="entry name" value="PPP2R3C"/>
    <property type="match status" value="1"/>
</dbReference>
<dbReference type="EMBL" id="SSTD01008340">
    <property type="protein sequence ID" value="TYK16135.1"/>
    <property type="molecule type" value="Genomic_DNA"/>
</dbReference>
<dbReference type="GO" id="GO:0005509">
    <property type="term" value="F:calcium ion binding"/>
    <property type="evidence" value="ECO:0007669"/>
    <property type="project" value="InterPro"/>
</dbReference>
<organism evidence="7 9">
    <name type="scientific">Cucumis melo var. makuwa</name>
    <name type="common">Oriental melon</name>
    <dbReference type="NCBI Taxonomy" id="1194695"/>
    <lineage>
        <taxon>Eukaryota</taxon>
        <taxon>Viridiplantae</taxon>
        <taxon>Streptophyta</taxon>
        <taxon>Embryophyta</taxon>
        <taxon>Tracheophyta</taxon>
        <taxon>Spermatophyta</taxon>
        <taxon>Magnoliopsida</taxon>
        <taxon>eudicotyledons</taxon>
        <taxon>Gunneridae</taxon>
        <taxon>Pentapetalae</taxon>
        <taxon>rosids</taxon>
        <taxon>fabids</taxon>
        <taxon>Cucurbitales</taxon>
        <taxon>Cucurbitaceae</taxon>
        <taxon>Benincaseae</taxon>
        <taxon>Cucumis</taxon>
    </lineage>
</organism>
<dbReference type="InterPro" id="IPR011992">
    <property type="entry name" value="EF-hand-dom_pair"/>
</dbReference>
<feature type="domain" description="EF-hand" evidence="5">
    <location>
        <begin position="310"/>
        <end position="345"/>
    </location>
</feature>
<dbReference type="OrthoDB" id="10265007at2759"/>